<comment type="catalytic activity">
    <reaction evidence="15">
        <text>[GlcNAc-(1-&gt;4)-Mur2Ac(oyl-L-Ala-gamma-D-Glu-L-Lys-D-Ala-D-Ala)](n)-di-trans,octa-cis-undecaprenyl diphosphate + beta-D-GlcNAc-(1-&gt;4)-Mur2Ac(oyl-L-Ala-gamma-D-Glu-L-Lys-D-Ala-D-Ala)-di-trans,octa-cis-undecaprenyl diphosphate = [GlcNAc-(1-&gt;4)-Mur2Ac(oyl-L-Ala-gamma-D-Glu-L-Lys-D-Ala-D-Ala)](n+1)-di-trans,octa-cis-undecaprenyl diphosphate + di-trans,octa-cis-undecaprenyl diphosphate + H(+)</text>
        <dbReference type="Rhea" id="RHEA:23708"/>
        <dbReference type="Rhea" id="RHEA-COMP:9602"/>
        <dbReference type="Rhea" id="RHEA-COMP:9603"/>
        <dbReference type="ChEBI" id="CHEBI:15378"/>
        <dbReference type="ChEBI" id="CHEBI:58405"/>
        <dbReference type="ChEBI" id="CHEBI:60033"/>
        <dbReference type="ChEBI" id="CHEBI:78435"/>
        <dbReference type="EC" id="2.4.99.28"/>
    </reaction>
</comment>
<feature type="region of interest" description="Disordered" evidence="16">
    <location>
        <begin position="836"/>
        <end position="857"/>
    </location>
</feature>
<keyword evidence="3" id="KW-0645">Protease</keyword>
<dbReference type="Pfam" id="PF00912">
    <property type="entry name" value="Transgly"/>
    <property type="match status" value="1"/>
</dbReference>
<evidence type="ECO:0000256" key="8">
    <source>
        <dbReference type="ARBA" id="ARBA00022960"/>
    </source>
</evidence>
<accession>A0A511W4A1</accession>
<evidence type="ECO:0000313" key="21">
    <source>
        <dbReference type="Proteomes" id="UP000321440"/>
    </source>
</evidence>
<evidence type="ECO:0000313" key="20">
    <source>
        <dbReference type="EMBL" id="GEN45926.1"/>
    </source>
</evidence>
<evidence type="ECO:0000256" key="6">
    <source>
        <dbReference type="ARBA" id="ARBA00022692"/>
    </source>
</evidence>
<sequence>MSHNNSKNRFLAFFQGGKFPKINRISLDIVWNVALFFLIIGLIAAFFAGGLGLGYMASLVEDVEVSEAEEMEQMVYNYEETSDIYFANDVYLGPVRGDIHREEIETEHVADVFIDALIATEDEYFEEHDGIVPKAIMRALYQEFTGAATQTGGSTLTQQLVKNQILSDEVSFERKAEEIFIALRMENFFEKEDILEAYLNVVPFGRDSTGRNVAGIQAAAQGIFDVDADELNLPQAAYIAGLPQSPYAYTPYGVGGTIKEEEQLQPGLNRMQTVLNRMLSAEKISEEEYEEALEYDLVGDFTDKRESIRDEYPWVGDEVEKRATEILAEKLAEEAGDLEEYQNVGATESHYEDLARHQLRHDGLEIHTTINKDIHDRFQEIKNAYENYGTTQTIRYEDPDTGERVEEEVPVEAGALMMENNTGAILGFVGGRDFERREVNNATRDTRPPGSTMKPLFGYAVGMELGMIQPGSPLLDVSFEYHASGGPWSPTNFIDYSQPSGLVDARSALADSDNIPIARLMINIIEQDGNPTRFLDGMGISGGENVPSNVLGGSPYLTVEENVAAYATFTNEGNYVEPYMIDKIVNRDGETLYEHEPEEEEVFSPQTSYLMIDMMRDVINNGTATSINNFLNNPGVDWAGKTGTSDNFEDAWFVASNPNITVGTWMGYYGHNDENRAQLTLNQDNYSSNNLRFWSELVNGAADVESDLVTPSDRFSTPGGIVSRSYCALSGNLPSDMCEELGLVQTDLFNIEHAPSEEDDSFTTGRFVEIDGERFAAVEETPEEFTSEGMSIDQDFIDQLGWGSTYRLGSGWSNPVDIEDVLGSGDWSDLMIASDDELEDDGTPDSPSNLSTSGSTLTWSQADGQVIGYRIYISDEEDGDFEEVGHTTETEYDLPSEGYAYAVSSVSLYGHESGLSDSIIYGTIEDEEDEEEEENDEAREEDDEDDEEDEEASDEQDGNDDEDDSDNDEDEDEDNDDSDENGEDDDDDENDE</sequence>
<evidence type="ECO:0000256" key="13">
    <source>
        <dbReference type="ARBA" id="ARBA00023316"/>
    </source>
</evidence>
<evidence type="ECO:0000256" key="17">
    <source>
        <dbReference type="SAM" id="Phobius"/>
    </source>
</evidence>
<dbReference type="InterPro" id="IPR023346">
    <property type="entry name" value="Lysozyme-like_dom_sf"/>
</dbReference>
<dbReference type="RefSeq" id="WP_146816283.1">
    <property type="nucleotide sequence ID" value="NZ_BJYA01000011.1"/>
</dbReference>
<dbReference type="Gene3D" id="2.60.40.10">
    <property type="entry name" value="Immunoglobulins"/>
    <property type="match status" value="1"/>
</dbReference>
<evidence type="ECO:0000256" key="15">
    <source>
        <dbReference type="ARBA" id="ARBA00049902"/>
    </source>
</evidence>
<dbReference type="SUPFAM" id="SSF56601">
    <property type="entry name" value="beta-lactamase/transpeptidase-like"/>
    <property type="match status" value="1"/>
</dbReference>
<feature type="region of interest" description="Disordered" evidence="16">
    <location>
        <begin position="925"/>
        <end position="992"/>
    </location>
</feature>
<keyword evidence="12" id="KW-0511">Multifunctional enzyme</keyword>
<reference evidence="20 21" key="1">
    <citation type="submission" date="2019-07" db="EMBL/GenBank/DDBJ databases">
        <title>Whole genome shotgun sequence of Alkalibacillus haloalkaliphilus NBRC 103110.</title>
        <authorList>
            <person name="Hosoyama A."/>
            <person name="Uohara A."/>
            <person name="Ohji S."/>
            <person name="Ichikawa N."/>
        </authorList>
    </citation>
    <scope>NUCLEOTIDE SEQUENCE [LARGE SCALE GENOMIC DNA]</scope>
    <source>
        <strain evidence="20 21">NBRC 103110</strain>
    </source>
</reference>
<dbReference type="GO" id="GO:0009252">
    <property type="term" value="P:peptidoglycan biosynthetic process"/>
    <property type="evidence" value="ECO:0007669"/>
    <property type="project" value="UniProtKB-KW"/>
</dbReference>
<dbReference type="OrthoDB" id="9766909at2"/>
<organism evidence="20 21">
    <name type="scientific">Alkalibacillus haloalkaliphilus</name>
    <dbReference type="NCBI Taxonomy" id="94136"/>
    <lineage>
        <taxon>Bacteria</taxon>
        <taxon>Bacillati</taxon>
        <taxon>Bacillota</taxon>
        <taxon>Bacilli</taxon>
        <taxon>Bacillales</taxon>
        <taxon>Bacillaceae</taxon>
        <taxon>Alkalibacillus</taxon>
    </lineage>
</organism>
<evidence type="ECO:0000259" key="18">
    <source>
        <dbReference type="Pfam" id="PF00905"/>
    </source>
</evidence>
<dbReference type="GO" id="GO:0071555">
    <property type="term" value="P:cell wall organization"/>
    <property type="evidence" value="ECO:0007669"/>
    <property type="project" value="UniProtKB-KW"/>
</dbReference>
<evidence type="ECO:0000256" key="10">
    <source>
        <dbReference type="ARBA" id="ARBA00022989"/>
    </source>
</evidence>
<dbReference type="InterPro" id="IPR001264">
    <property type="entry name" value="Glyco_trans_51"/>
</dbReference>
<proteinExistence type="predicted"/>
<dbReference type="SUPFAM" id="SSF49265">
    <property type="entry name" value="Fibronectin type III"/>
    <property type="match status" value="1"/>
</dbReference>
<protein>
    <submittedName>
        <fullName evidence="20">Uncharacterized protein</fullName>
    </submittedName>
</protein>
<dbReference type="Pfam" id="PF00905">
    <property type="entry name" value="Transpeptidase"/>
    <property type="match status" value="1"/>
</dbReference>
<feature type="domain" description="Glycosyl transferase family 51" evidence="19">
    <location>
        <begin position="98"/>
        <end position="278"/>
    </location>
</feature>
<dbReference type="EMBL" id="BJYA01000011">
    <property type="protein sequence ID" value="GEN45926.1"/>
    <property type="molecule type" value="Genomic_DNA"/>
</dbReference>
<evidence type="ECO:0000256" key="5">
    <source>
        <dbReference type="ARBA" id="ARBA00022679"/>
    </source>
</evidence>
<keyword evidence="1" id="KW-1003">Cell membrane</keyword>
<dbReference type="GO" id="GO:0008658">
    <property type="term" value="F:penicillin binding"/>
    <property type="evidence" value="ECO:0007669"/>
    <property type="project" value="InterPro"/>
</dbReference>
<comment type="catalytic activity">
    <reaction evidence="14">
        <text>Preferential cleavage: (Ac)2-L-Lys-D-Ala-|-D-Ala. Also transpeptidation of peptidyl-alanyl moieties that are N-acyl substituents of D-alanine.</text>
        <dbReference type="EC" id="3.4.16.4"/>
    </reaction>
</comment>
<dbReference type="InterPro" id="IPR050396">
    <property type="entry name" value="Glycosyltr_51/Transpeptidase"/>
</dbReference>
<keyword evidence="13" id="KW-0961">Cell wall biogenesis/degradation</keyword>
<keyword evidence="8" id="KW-0133">Cell shape</keyword>
<dbReference type="InterPro" id="IPR012338">
    <property type="entry name" value="Beta-lactam/transpept-like"/>
</dbReference>
<keyword evidence="4" id="KW-0328">Glycosyltransferase</keyword>
<keyword evidence="7" id="KW-0378">Hydrolase</keyword>
<keyword evidence="10 17" id="KW-1133">Transmembrane helix</keyword>
<evidence type="ECO:0000259" key="19">
    <source>
        <dbReference type="Pfam" id="PF00912"/>
    </source>
</evidence>
<feature type="domain" description="Penicillin-binding protein transpeptidase" evidence="18">
    <location>
        <begin position="414"/>
        <end position="675"/>
    </location>
</feature>
<dbReference type="SUPFAM" id="SSF53955">
    <property type="entry name" value="Lysozyme-like"/>
    <property type="match status" value="1"/>
</dbReference>
<dbReference type="AlphaFoldDB" id="A0A511W4A1"/>
<evidence type="ECO:0000256" key="7">
    <source>
        <dbReference type="ARBA" id="ARBA00022801"/>
    </source>
</evidence>
<dbReference type="GO" id="GO:0030288">
    <property type="term" value="C:outer membrane-bounded periplasmic space"/>
    <property type="evidence" value="ECO:0007669"/>
    <property type="project" value="TreeGrafter"/>
</dbReference>
<keyword evidence="21" id="KW-1185">Reference proteome</keyword>
<dbReference type="InterPro" id="IPR036950">
    <property type="entry name" value="PBP_transglycosylase"/>
</dbReference>
<feature type="compositionally biased region" description="Polar residues" evidence="16">
    <location>
        <begin position="845"/>
        <end position="857"/>
    </location>
</feature>
<evidence type="ECO:0000256" key="1">
    <source>
        <dbReference type="ARBA" id="ARBA00022475"/>
    </source>
</evidence>
<evidence type="ECO:0000256" key="11">
    <source>
        <dbReference type="ARBA" id="ARBA00023136"/>
    </source>
</evidence>
<dbReference type="Gene3D" id="1.10.3810.10">
    <property type="entry name" value="Biosynthetic peptidoglycan transglycosylase-like"/>
    <property type="match status" value="1"/>
</dbReference>
<dbReference type="GO" id="GO:0009002">
    <property type="term" value="F:serine-type D-Ala-D-Ala carboxypeptidase activity"/>
    <property type="evidence" value="ECO:0007669"/>
    <property type="project" value="UniProtKB-EC"/>
</dbReference>
<dbReference type="Proteomes" id="UP000321440">
    <property type="component" value="Unassembled WGS sequence"/>
</dbReference>
<keyword evidence="9" id="KW-0573">Peptidoglycan synthesis</keyword>
<dbReference type="InterPro" id="IPR001460">
    <property type="entry name" value="PCN-bd_Tpept"/>
</dbReference>
<feature type="transmembrane region" description="Helical" evidence="17">
    <location>
        <begin position="29"/>
        <end position="56"/>
    </location>
</feature>
<keyword evidence="6 17" id="KW-0812">Transmembrane</keyword>
<dbReference type="InterPro" id="IPR036116">
    <property type="entry name" value="FN3_sf"/>
</dbReference>
<evidence type="ECO:0000256" key="12">
    <source>
        <dbReference type="ARBA" id="ARBA00023268"/>
    </source>
</evidence>
<keyword evidence="5" id="KW-0808">Transferase</keyword>
<comment type="caution">
    <text evidence="20">The sequence shown here is derived from an EMBL/GenBank/DDBJ whole genome shotgun (WGS) entry which is preliminary data.</text>
</comment>
<keyword evidence="11 17" id="KW-0472">Membrane</keyword>
<keyword evidence="2" id="KW-0121">Carboxypeptidase</keyword>
<name>A0A511W4A1_9BACI</name>
<evidence type="ECO:0000256" key="3">
    <source>
        <dbReference type="ARBA" id="ARBA00022670"/>
    </source>
</evidence>
<evidence type="ECO:0000256" key="2">
    <source>
        <dbReference type="ARBA" id="ARBA00022645"/>
    </source>
</evidence>
<dbReference type="GO" id="GO:0008360">
    <property type="term" value="P:regulation of cell shape"/>
    <property type="evidence" value="ECO:0007669"/>
    <property type="project" value="UniProtKB-KW"/>
</dbReference>
<dbReference type="PANTHER" id="PTHR32282:SF32">
    <property type="entry name" value="PENICILLIN-BINDING PROTEIN 2A"/>
    <property type="match status" value="1"/>
</dbReference>
<dbReference type="Gene3D" id="3.40.710.10">
    <property type="entry name" value="DD-peptidase/beta-lactamase superfamily"/>
    <property type="match status" value="1"/>
</dbReference>
<dbReference type="PANTHER" id="PTHR32282">
    <property type="entry name" value="BINDING PROTEIN TRANSPEPTIDASE, PUTATIVE-RELATED"/>
    <property type="match status" value="1"/>
</dbReference>
<dbReference type="InterPro" id="IPR013783">
    <property type="entry name" value="Ig-like_fold"/>
</dbReference>
<evidence type="ECO:0000256" key="14">
    <source>
        <dbReference type="ARBA" id="ARBA00034000"/>
    </source>
</evidence>
<evidence type="ECO:0000256" key="9">
    <source>
        <dbReference type="ARBA" id="ARBA00022984"/>
    </source>
</evidence>
<evidence type="ECO:0000256" key="16">
    <source>
        <dbReference type="SAM" id="MobiDB-lite"/>
    </source>
</evidence>
<gene>
    <name evidence="20" type="ORF">AHA02nite_17020</name>
</gene>
<dbReference type="GO" id="GO:0008955">
    <property type="term" value="F:peptidoglycan glycosyltransferase activity"/>
    <property type="evidence" value="ECO:0007669"/>
    <property type="project" value="UniProtKB-EC"/>
</dbReference>
<dbReference type="GO" id="GO:0006508">
    <property type="term" value="P:proteolysis"/>
    <property type="evidence" value="ECO:0007669"/>
    <property type="project" value="UniProtKB-KW"/>
</dbReference>
<evidence type="ECO:0000256" key="4">
    <source>
        <dbReference type="ARBA" id="ARBA00022676"/>
    </source>
</evidence>